<evidence type="ECO:0000313" key="5">
    <source>
        <dbReference type="EMBL" id="CAI2165930.1"/>
    </source>
</evidence>
<keyword evidence="2" id="KW-0804">Transcription</keyword>
<feature type="region of interest" description="Disordered" evidence="3">
    <location>
        <begin position="241"/>
        <end position="260"/>
    </location>
</feature>
<dbReference type="SUPFAM" id="SSF47954">
    <property type="entry name" value="Cyclin-like"/>
    <property type="match status" value="2"/>
</dbReference>
<feature type="compositionally biased region" description="Low complexity" evidence="3">
    <location>
        <begin position="902"/>
        <end position="922"/>
    </location>
</feature>
<feature type="region of interest" description="Disordered" evidence="3">
    <location>
        <begin position="96"/>
        <end position="132"/>
    </location>
</feature>
<feature type="compositionally biased region" description="Polar residues" evidence="3">
    <location>
        <begin position="478"/>
        <end position="498"/>
    </location>
</feature>
<name>A0A9W4WR57_9GLOM</name>
<keyword evidence="6" id="KW-1185">Reference proteome</keyword>
<feature type="compositionally biased region" description="Polar residues" evidence="3">
    <location>
        <begin position="930"/>
        <end position="957"/>
    </location>
</feature>
<sequence>MTQERINSNNNTYAFVLEDPSKPRKYQLNFHLDHRQFKEQTHTQPAMDQQTLSSHLPHNPQHHSLHHIDRNPLPSRQPPQITLPPITTQNYHTIFNSTSNDEPHFHVPQHSQQHSSHSLPQHTHQHHPSISEINSYHSSYPTQRYFVNHKMNQIPPQPHQINHQINQLAPQMSHHLPQQLPQQQVSQGYSQPPHNLSNMYNNNNDDHQPSVTVSHAPSYNSLRQYNPQVYSGKSVLPIMSSASSHVTPSHDPSSVRNAPLIDHSLRRDVTSSGPNVMDVNFMVICNNNTPPPPPSHLHVQHPQPQQQMYSQPPLLQVPPQNIPRSLTPPQLHLPPQQPQPNHYSHNSHNSQQYLSENRETSPFHLAPPSHHHSGSNSSVSTRSSSPAPSTPIASTTNMSFPPNGGAPVNNNPVPHNVEKPAIEQNLPVKKKGRSKQPRPIVPAGPIPIQQPAPSTQSLPSSSSSETPVFVQYVVPNIANDSNPQNNHIIASTKPPQTSRSRKNSISGGSASSASKRGRKAKDSSKVSEEVHNYSPVLMPVKYVAPQLNQGRKREYSPLPSSTDNLDDDNINKRCKKDERVFPADDIVMEDVTRHDEKDKEESQSNSMDIDVDEISQREEAVSLLLSLTNPSNPDNSYNIEPTVNNAVTPAVEPDAIINNEIRIKEEPMVEEDIAPVDNNAINDNVEVENLKKEKDDQLVTTGVKEMSLHEDDFLSLSSIKEEVEEEKEKPSYVQEKKAASKTKKKQNVVKLEKNISNTRVAPKKVNDKKEIIKNLPVGNDSDSDLAMDDGSEGEDEKNKPPERKNYLWNSDDMETEEEVEEEIEISVPSNISGITNVTKDGDNKQTVGYYSSPPSTLTPNVSNHQKDIEDVKKEINSTANNTNVPINKSRPNSPTTNNGIFSRKASTSSSVSRKGSISSNGSNKEKDNMICSSPTEMTSSSVKTIAAESASSSSNGTRPQRPCPPRRRSTMRDDEKLELDNIEWEKNIEIPRNIWEETLRVFEIVKQSKEMKNRQPHRKRNHILASILFILCRQNGLPRTFVEICNAASIRKQEIGTYYRLMLKVFESNGLGGGTNGTSLRTVDSAEYLKRWCQNLKLPTHILDAAIHVYKQASELNITTGKCPVSVGAASIWLSINTWNDARSKAYNNIPDDAELIKVEHKDVAAAAGVVNATLVGCYKNLLKYKDQLLPERFLTEAGSRSPHSSLKSELLEKHTNLESDANTPLSLDSVKYYDSPTTDCFDIGKSTAELKVEPTSKPVAPALQKLRIKPQVKSEKNETNTQALKSQIKEVTSVKVEAVSAFIKKEVEHEPVLQSPPRVANSIPKYEPDEKMTIVYSTLLGNSISHFQNHAMESNDKKIEKKL</sequence>
<feature type="region of interest" description="Disordered" evidence="3">
    <location>
        <begin position="549"/>
        <end position="571"/>
    </location>
</feature>
<feature type="compositionally biased region" description="Polar residues" evidence="3">
    <location>
        <begin position="42"/>
        <end position="56"/>
    </location>
</feature>
<feature type="compositionally biased region" description="Basic and acidic residues" evidence="3">
    <location>
        <begin position="726"/>
        <end position="738"/>
    </location>
</feature>
<feature type="region of interest" description="Disordered" evidence="3">
    <location>
        <begin position="287"/>
        <end position="464"/>
    </location>
</feature>
<feature type="compositionally biased region" description="Acidic residues" evidence="3">
    <location>
        <begin position="781"/>
        <end position="795"/>
    </location>
</feature>
<gene>
    <name evidence="5" type="ORF">FWILDA_LOCUS2316</name>
</gene>
<feature type="domain" description="Transcription factor TFIIB cyclin-like" evidence="4">
    <location>
        <begin position="1002"/>
        <end position="1064"/>
    </location>
</feature>
<feature type="compositionally biased region" description="Low complexity" evidence="3">
    <location>
        <begin position="374"/>
        <end position="415"/>
    </location>
</feature>
<feature type="compositionally biased region" description="Polar residues" evidence="3">
    <location>
        <begin position="341"/>
        <end position="355"/>
    </location>
</feature>
<dbReference type="GO" id="GO:0016251">
    <property type="term" value="F:RNA polymerase II general transcription initiation factor activity"/>
    <property type="evidence" value="ECO:0007669"/>
    <property type="project" value="TreeGrafter"/>
</dbReference>
<organism evidence="5 6">
    <name type="scientific">Funneliformis geosporum</name>
    <dbReference type="NCBI Taxonomy" id="1117311"/>
    <lineage>
        <taxon>Eukaryota</taxon>
        <taxon>Fungi</taxon>
        <taxon>Fungi incertae sedis</taxon>
        <taxon>Mucoromycota</taxon>
        <taxon>Glomeromycotina</taxon>
        <taxon>Glomeromycetes</taxon>
        <taxon>Glomerales</taxon>
        <taxon>Glomeraceae</taxon>
        <taxon>Funneliformis</taxon>
    </lineage>
</organism>
<evidence type="ECO:0000259" key="4">
    <source>
        <dbReference type="Pfam" id="PF00382"/>
    </source>
</evidence>
<dbReference type="GO" id="GO:0070897">
    <property type="term" value="P:transcription preinitiation complex assembly"/>
    <property type="evidence" value="ECO:0007669"/>
    <property type="project" value="InterPro"/>
</dbReference>
<dbReference type="GO" id="GO:0006367">
    <property type="term" value="P:transcription initiation at RNA polymerase II promoter"/>
    <property type="evidence" value="ECO:0007669"/>
    <property type="project" value="TreeGrafter"/>
</dbReference>
<feature type="compositionally biased region" description="Basic and acidic residues" evidence="3">
    <location>
        <begin position="796"/>
        <end position="805"/>
    </location>
</feature>
<feature type="compositionally biased region" description="Basic and acidic residues" evidence="3">
    <location>
        <begin position="864"/>
        <end position="875"/>
    </location>
</feature>
<dbReference type="Gene3D" id="1.10.472.10">
    <property type="entry name" value="Cyclin-like"/>
    <property type="match status" value="2"/>
</dbReference>
<evidence type="ECO:0000256" key="3">
    <source>
        <dbReference type="SAM" id="MobiDB-lite"/>
    </source>
</evidence>
<feature type="region of interest" description="Disordered" evidence="3">
    <location>
        <begin position="172"/>
        <end position="195"/>
    </location>
</feature>
<dbReference type="PRINTS" id="PR00685">
    <property type="entry name" value="TIFACTORIIB"/>
</dbReference>
<feature type="region of interest" description="Disordered" evidence="3">
    <location>
        <begin position="39"/>
        <end position="78"/>
    </location>
</feature>
<feature type="compositionally biased region" description="Polar residues" evidence="3">
    <location>
        <begin position="876"/>
        <end position="900"/>
    </location>
</feature>
<evidence type="ECO:0000256" key="1">
    <source>
        <dbReference type="ARBA" id="ARBA00023015"/>
    </source>
</evidence>
<feature type="compositionally biased region" description="Polar residues" evidence="3">
    <location>
        <begin position="241"/>
        <end position="256"/>
    </location>
</feature>
<keyword evidence="1" id="KW-0805">Transcription regulation</keyword>
<proteinExistence type="predicted"/>
<protein>
    <submittedName>
        <fullName evidence="5">8099_t:CDS:1</fullName>
    </submittedName>
</protein>
<evidence type="ECO:0000256" key="2">
    <source>
        <dbReference type="ARBA" id="ARBA00023163"/>
    </source>
</evidence>
<feature type="region of interest" description="Disordered" evidence="3">
    <location>
        <begin position="477"/>
        <end position="530"/>
    </location>
</feature>
<dbReference type="Proteomes" id="UP001153678">
    <property type="component" value="Unassembled WGS sequence"/>
</dbReference>
<reference evidence="5" key="1">
    <citation type="submission" date="2022-08" db="EMBL/GenBank/DDBJ databases">
        <authorList>
            <person name="Kallberg Y."/>
            <person name="Tangrot J."/>
            <person name="Rosling A."/>
        </authorList>
    </citation>
    <scope>NUCLEOTIDE SEQUENCE</scope>
    <source>
        <strain evidence="5">Wild A</strain>
    </source>
</reference>
<dbReference type="GO" id="GO:0005634">
    <property type="term" value="C:nucleus"/>
    <property type="evidence" value="ECO:0007669"/>
    <property type="project" value="TreeGrafter"/>
</dbReference>
<dbReference type="Pfam" id="PF00382">
    <property type="entry name" value="TFIIB"/>
    <property type="match status" value="2"/>
</dbReference>
<feature type="compositionally biased region" description="Pro residues" evidence="3">
    <location>
        <begin position="439"/>
        <end position="450"/>
    </location>
</feature>
<accession>A0A9W4WR57</accession>
<evidence type="ECO:0000313" key="6">
    <source>
        <dbReference type="Proteomes" id="UP001153678"/>
    </source>
</evidence>
<dbReference type="EMBL" id="CAMKVN010000258">
    <property type="protein sequence ID" value="CAI2165930.1"/>
    <property type="molecule type" value="Genomic_DNA"/>
</dbReference>
<feature type="compositionally biased region" description="Acidic residues" evidence="3">
    <location>
        <begin position="811"/>
        <end position="824"/>
    </location>
</feature>
<dbReference type="GO" id="GO:0097550">
    <property type="term" value="C:transcription preinitiation complex"/>
    <property type="evidence" value="ECO:0007669"/>
    <property type="project" value="TreeGrafter"/>
</dbReference>
<feature type="compositionally biased region" description="Low complexity" evidence="3">
    <location>
        <begin position="451"/>
        <end position="464"/>
    </location>
</feature>
<feature type="domain" description="Transcription factor TFIIB cyclin-like" evidence="4">
    <location>
        <begin position="1082"/>
        <end position="1140"/>
    </location>
</feature>
<dbReference type="OrthoDB" id="25790at2759"/>
<feature type="region of interest" description="Disordered" evidence="3">
    <location>
        <begin position="759"/>
        <end position="974"/>
    </location>
</feature>
<feature type="compositionally biased region" description="Low complexity" evidence="3">
    <location>
        <begin position="296"/>
        <end position="314"/>
    </location>
</feature>
<comment type="caution">
    <text evidence="5">The sequence shown here is derived from an EMBL/GenBank/DDBJ whole genome shotgun (WGS) entry which is preliminary data.</text>
</comment>
<feature type="region of interest" description="Disordered" evidence="3">
    <location>
        <begin position="724"/>
        <end position="746"/>
    </location>
</feature>
<dbReference type="InterPro" id="IPR000812">
    <property type="entry name" value="TFIIB"/>
</dbReference>
<dbReference type="InterPro" id="IPR036915">
    <property type="entry name" value="Cyclin-like_sf"/>
</dbReference>
<feature type="compositionally biased region" description="Low complexity" evidence="3">
    <location>
        <begin position="503"/>
        <end position="514"/>
    </location>
</feature>
<feature type="compositionally biased region" description="Polar residues" evidence="3">
    <location>
        <begin position="827"/>
        <end position="863"/>
    </location>
</feature>
<dbReference type="InterPro" id="IPR013150">
    <property type="entry name" value="TFIIB_cyclin"/>
</dbReference>
<dbReference type="PANTHER" id="PTHR11618:SF13">
    <property type="entry name" value="TRANSCRIPTION INITIATION FACTOR IIB"/>
    <property type="match status" value="1"/>
</dbReference>
<dbReference type="GO" id="GO:0017025">
    <property type="term" value="F:TBP-class protein binding"/>
    <property type="evidence" value="ECO:0007669"/>
    <property type="project" value="InterPro"/>
</dbReference>
<dbReference type="PANTHER" id="PTHR11618">
    <property type="entry name" value="TRANSCRIPTION INITIATION FACTOR IIB-RELATED"/>
    <property type="match status" value="1"/>
</dbReference>
<feature type="compositionally biased region" description="Low complexity" evidence="3">
    <location>
        <begin position="106"/>
        <end position="122"/>
    </location>
</feature>
<feature type="compositionally biased region" description="Basic and acidic residues" evidence="3">
    <location>
        <begin position="520"/>
        <end position="530"/>
    </location>
</feature>